<evidence type="ECO:0000256" key="5">
    <source>
        <dbReference type="ARBA" id="ARBA00022927"/>
    </source>
</evidence>
<dbReference type="PRINTS" id="PR01755">
    <property type="entry name" value="SECFTRNLCASE"/>
</dbReference>
<evidence type="ECO:0000259" key="10">
    <source>
        <dbReference type="Pfam" id="PF02355"/>
    </source>
</evidence>
<dbReference type="SUPFAM" id="SSF82866">
    <property type="entry name" value="Multidrug efflux transporter AcrB transmembrane domain"/>
    <property type="match status" value="1"/>
</dbReference>
<keyword evidence="8 9" id="KW-0472">Membrane</keyword>
<evidence type="ECO:0000256" key="3">
    <source>
        <dbReference type="ARBA" id="ARBA00022475"/>
    </source>
</evidence>
<dbReference type="InterPro" id="IPR048634">
    <property type="entry name" value="SecD_SecF_C"/>
</dbReference>
<dbReference type="Pfam" id="PF07549">
    <property type="entry name" value="Sec_GG"/>
    <property type="match status" value="1"/>
</dbReference>
<organism evidence="11 12">
    <name type="scientific">Ornatilinea apprima</name>
    <dbReference type="NCBI Taxonomy" id="1134406"/>
    <lineage>
        <taxon>Bacteria</taxon>
        <taxon>Bacillati</taxon>
        <taxon>Chloroflexota</taxon>
        <taxon>Anaerolineae</taxon>
        <taxon>Anaerolineales</taxon>
        <taxon>Anaerolineaceae</taxon>
        <taxon>Ornatilinea</taxon>
    </lineage>
</organism>
<proteinExistence type="inferred from homology"/>
<gene>
    <name evidence="9" type="primary">secF</name>
    <name evidence="11" type="ORF">ADN00_00975</name>
</gene>
<dbReference type="NCBIfam" id="TIGR00966">
    <property type="entry name" value="transloc_SecF"/>
    <property type="match status" value="1"/>
</dbReference>
<keyword evidence="2 9" id="KW-0813">Transport</keyword>
<dbReference type="PANTHER" id="PTHR30081:SF8">
    <property type="entry name" value="PROTEIN TRANSLOCASE SUBUNIT SECF"/>
    <property type="match status" value="1"/>
</dbReference>
<feature type="transmembrane region" description="Helical" evidence="9">
    <location>
        <begin position="154"/>
        <end position="176"/>
    </location>
</feature>
<dbReference type="PANTHER" id="PTHR30081">
    <property type="entry name" value="PROTEIN-EXPORT MEMBRANE PROTEIN SEC"/>
    <property type="match status" value="1"/>
</dbReference>
<keyword evidence="12" id="KW-1185">Reference proteome</keyword>
<feature type="domain" description="Protein export membrane protein SecD/SecF C-terminal" evidence="10">
    <location>
        <begin position="101"/>
        <end position="293"/>
    </location>
</feature>
<feature type="transmembrane region" description="Helical" evidence="9">
    <location>
        <begin position="9"/>
        <end position="29"/>
    </location>
</feature>
<comment type="similarity">
    <text evidence="9">Belongs to the SecD/SecF family. SecF subfamily.</text>
</comment>
<dbReference type="InterPro" id="IPR022646">
    <property type="entry name" value="SecD/SecF_CS"/>
</dbReference>
<evidence type="ECO:0000256" key="9">
    <source>
        <dbReference type="HAMAP-Rule" id="MF_01464"/>
    </source>
</evidence>
<dbReference type="Pfam" id="PF02355">
    <property type="entry name" value="SecD_SecF_C"/>
    <property type="match status" value="1"/>
</dbReference>
<keyword evidence="3 9" id="KW-1003">Cell membrane</keyword>
<dbReference type="GO" id="GO:0065002">
    <property type="term" value="P:intracellular protein transmembrane transport"/>
    <property type="evidence" value="ECO:0007669"/>
    <property type="project" value="UniProtKB-UniRule"/>
</dbReference>
<feature type="transmembrane region" description="Helical" evidence="9">
    <location>
        <begin position="128"/>
        <end position="147"/>
    </location>
</feature>
<comment type="caution">
    <text evidence="11">The sequence shown here is derived from an EMBL/GenBank/DDBJ whole genome shotgun (WGS) entry which is preliminary data.</text>
</comment>
<keyword evidence="5 9" id="KW-0653">Protein transport</keyword>
<dbReference type="OrthoDB" id="9805019at2"/>
<dbReference type="PATRIC" id="fig|1134406.4.peg.3594"/>
<keyword evidence="7 9" id="KW-0811">Translocation</keyword>
<reference evidence="11 12" key="1">
    <citation type="submission" date="2015-07" db="EMBL/GenBank/DDBJ databases">
        <title>Genome sequence of Ornatilinea apprima DSM 23815.</title>
        <authorList>
            <person name="Hemp J."/>
            <person name="Ward L.M."/>
            <person name="Pace L.A."/>
            <person name="Fischer W.W."/>
        </authorList>
    </citation>
    <scope>NUCLEOTIDE SEQUENCE [LARGE SCALE GENOMIC DNA]</scope>
    <source>
        <strain evidence="11 12">P3M-1</strain>
    </source>
</reference>
<evidence type="ECO:0000256" key="4">
    <source>
        <dbReference type="ARBA" id="ARBA00022692"/>
    </source>
</evidence>
<dbReference type="InterPro" id="IPR022645">
    <property type="entry name" value="SecD/SecF_bac"/>
</dbReference>
<protein>
    <recommendedName>
        <fullName evidence="9">Protein-export membrane protein SecF</fullName>
    </recommendedName>
</protein>
<dbReference type="GO" id="GO:0015450">
    <property type="term" value="F:protein-transporting ATPase activity"/>
    <property type="evidence" value="ECO:0007669"/>
    <property type="project" value="InterPro"/>
</dbReference>
<dbReference type="GO" id="GO:0005886">
    <property type="term" value="C:plasma membrane"/>
    <property type="evidence" value="ECO:0007669"/>
    <property type="project" value="UniProtKB-SubCell"/>
</dbReference>
<name>A0A0P6XY88_9CHLR</name>
<evidence type="ECO:0000256" key="6">
    <source>
        <dbReference type="ARBA" id="ARBA00022989"/>
    </source>
</evidence>
<dbReference type="STRING" id="1134406.ADN00_00975"/>
<dbReference type="EMBL" id="LGCL01000002">
    <property type="protein sequence ID" value="KPL81125.1"/>
    <property type="molecule type" value="Genomic_DNA"/>
</dbReference>
<dbReference type="AlphaFoldDB" id="A0A0P6XY88"/>
<comment type="caution">
    <text evidence="9">Lacks conserved residue(s) required for the propagation of feature annotation.</text>
</comment>
<evidence type="ECO:0000256" key="8">
    <source>
        <dbReference type="ARBA" id="ARBA00023136"/>
    </source>
</evidence>
<dbReference type="InterPro" id="IPR005665">
    <property type="entry name" value="SecF_bac"/>
</dbReference>
<dbReference type="RefSeq" id="WP_075061081.1">
    <property type="nucleotide sequence ID" value="NZ_LGCL01000002.1"/>
</dbReference>
<dbReference type="GO" id="GO:0043952">
    <property type="term" value="P:protein transport by the Sec complex"/>
    <property type="evidence" value="ECO:0007669"/>
    <property type="project" value="UniProtKB-UniRule"/>
</dbReference>
<dbReference type="InterPro" id="IPR022813">
    <property type="entry name" value="SecD/SecF_arch_bac"/>
</dbReference>
<dbReference type="HAMAP" id="MF_01464_B">
    <property type="entry name" value="SecF_B"/>
    <property type="match status" value="1"/>
</dbReference>
<comment type="subcellular location">
    <subcellularLocation>
        <location evidence="1 9">Cell membrane</location>
        <topology evidence="1 9">Multi-pass membrane protein</topology>
    </subcellularLocation>
</comment>
<keyword evidence="4 9" id="KW-0812">Transmembrane</keyword>
<feature type="transmembrane region" description="Helical" evidence="9">
    <location>
        <begin position="268"/>
        <end position="291"/>
    </location>
</feature>
<dbReference type="Proteomes" id="UP000050417">
    <property type="component" value="Unassembled WGS sequence"/>
</dbReference>
<feature type="transmembrane region" description="Helical" evidence="9">
    <location>
        <begin position="244"/>
        <end position="262"/>
    </location>
</feature>
<dbReference type="GO" id="GO:0006605">
    <property type="term" value="P:protein targeting"/>
    <property type="evidence" value="ECO:0007669"/>
    <property type="project" value="UniProtKB-UniRule"/>
</dbReference>
<comment type="function">
    <text evidence="9">Part of the Sec protein translocase complex. Interacts with the SecYEG preprotein conducting channel. SecDF uses the proton motive force (PMF) to complete protein translocation after the ATP-dependent function of SecA.</text>
</comment>
<dbReference type="Gene3D" id="1.20.1640.10">
    <property type="entry name" value="Multidrug efflux transporter AcrB transmembrane domain"/>
    <property type="match status" value="1"/>
</dbReference>
<evidence type="ECO:0000313" key="11">
    <source>
        <dbReference type="EMBL" id="KPL81125.1"/>
    </source>
</evidence>
<evidence type="ECO:0000313" key="12">
    <source>
        <dbReference type="Proteomes" id="UP000050417"/>
    </source>
</evidence>
<evidence type="ECO:0000256" key="7">
    <source>
        <dbReference type="ARBA" id="ARBA00023010"/>
    </source>
</evidence>
<evidence type="ECO:0000256" key="2">
    <source>
        <dbReference type="ARBA" id="ARBA00022448"/>
    </source>
</evidence>
<keyword evidence="6 9" id="KW-1133">Transmembrane helix</keyword>
<sequence length="308" mass="33428">MLDILGKRYLYFALSLVLIVPGLLILLLGGGMNMSIDFTGGSLLEVRFDSGTAPQPADVIALYNEMGITDVTVKTSGTDALLIQSTFIDDETRIALMDKMETQFNDTITLLQYDSVGPSIGQEVTSRAGLAIAVAALGVIIYISLAFRGVANAFRYGVCAILAMIHDVLIVVSLAAIGGKFFGWQFDSLTLTALLTVIGFSVQDKIVVFDRIRENSAIFRKISFETLANHSIIQSLGRSINTQLMTSEFMLLALALFGGVTLREFAIILLVGLLSGTYSSIFIAAPTLVIWENKEWKTWFKKGNTSAA</sequence>
<accession>A0A0P6XY88</accession>
<evidence type="ECO:0000256" key="1">
    <source>
        <dbReference type="ARBA" id="ARBA00004651"/>
    </source>
</evidence>
<comment type="subunit">
    <text evidence="9">Forms a complex with SecD. Part of the essential Sec protein translocation apparatus which comprises SecA, SecYEG and auxiliary proteins SecDF. Other proteins may also be involved.</text>
</comment>